<evidence type="ECO:0000256" key="1">
    <source>
        <dbReference type="ARBA" id="ARBA00004141"/>
    </source>
</evidence>
<proteinExistence type="inferred from homology"/>
<dbReference type="STRING" id="1123231.SAMN02745189_01511"/>
<evidence type="ECO:0000256" key="8">
    <source>
        <dbReference type="ARBA" id="ARBA00031174"/>
    </source>
</evidence>
<evidence type="ECO:0000256" key="3">
    <source>
        <dbReference type="ARBA" id="ARBA00020150"/>
    </source>
</evidence>
<comment type="similarity">
    <text evidence="2">Belongs to the SLC13A/DASS transporter (TC 2.A.47) family. NADC subfamily.</text>
</comment>
<dbReference type="PANTHER" id="PTHR10283:SF82">
    <property type="entry name" value="SOLUTE CARRIER FAMILY 13 MEMBER 2"/>
    <property type="match status" value="1"/>
</dbReference>
<keyword evidence="6 9" id="KW-1133">Transmembrane helix</keyword>
<dbReference type="GO" id="GO:0008514">
    <property type="term" value="F:organic anion transmembrane transporter activity"/>
    <property type="evidence" value="ECO:0007669"/>
    <property type="project" value="UniProtKB-ARBA"/>
</dbReference>
<evidence type="ECO:0000256" key="9">
    <source>
        <dbReference type="SAM" id="Phobius"/>
    </source>
</evidence>
<feature type="transmembrane region" description="Helical" evidence="9">
    <location>
        <begin position="172"/>
        <end position="191"/>
    </location>
</feature>
<evidence type="ECO:0000313" key="11">
    <source>
        <dbReference type="Proteomes" id="UP000184206"/>
    </source>
</evidence>
<keyword evidence="5" id="KW-0769">Symport</keyword>
<evidence type="ECO:0000256" key="5">
    <source>
        <dbReference type="ARBA" id="ARBA00022847"/>
    </source>
</evidence>
<dbReference type="GO" id="GO:1905039">
    <property type="term" value="P:carboxylic acid transmembrane transport"/>
    <property type="evidence" value="ECO:0007669"/>
    <property type="project" value="UniProtKB-ARBA"/>
</dbReference>
<keyword evidence="5" id="KW-0813">Transport</keyword>
<dbReference type="GO" id="GO:0005886">
    <property type="term" value="C:plasma membrane"/>
    <property type="evidence" value="ECO:0007669"/>
    <property type="project" value="TreeGrafter"/>
</dbReference>
<accession>A0A1M7FX01</accession>
<feature type="transmembrane region" description="Helical" evidence="9">
    <location>
        <begin position="98"/>
        <end position="122"/>
    </location>
</feature>
<name>A0A1M7FX01_9BACL</name>
<feature type="transmembrane region" description="Helical" evidence="9">
    <location>
        <begin position="277"/>
        <end position="299"/>
    </location>
</feature>
<feature type="transmembrane region" description="Helical" evidence="9">
    <location>
        <begin position="67"/>
        <end position="86"/>
    </location>
</feature>
<feature type="transmembrane region" description="Helical" evidence="9">
    <location>
        <begin position="142"/>
        <end position="160"/>
    </location>
</feature>
<feature type="transmembrane region" description="Helical" evidence="9">
    <location>
        <begin position="520"/>
        <end position="544"/>
    </location>
</feature>
<evidence type="ECO:0000256" key="7">
    <source>
        <dbReference type="ARBA" id="ARBA00023136"/>
    </source>
</evidence>
<feature type="transmembrane region" description="Helical" evidence="9">
    <location>
        <begin position="237"/>
        <end position="257"/>
    </location>
</feature>
<dbReference type="Proteomes" id="UP000184206">
    <property type="component" value="Unassembled WGS sequence"/>
</dbReference>
<gene>
    <name evidence="10" type="ORF">SAMN02745189_01511</name>
</gene>
<keyword evidence="7 9" id="KW-0472">Membrane</keyword>
<dbReference type="NCBIfam" id="TIGR00785">
    <property type="entry name" value="dass"/>
    <property type="match status" value="1"/>
</dbReference>
<dbReference type="GO" id="GO:0015293">
    <property type="term" value="F:symporter activity"/>
    <property type="evidence" value="ECO:0007669"/>
    <property type="project" value="UniProtKB-KW"/>
</dbReference>
<dbReference type="InterPro" id="IPR001898">
    <property type="entry name" value="SLC13A/DASS"/>
</dbReference>
<dbReference type="Pfam" id="PF00939">
    <property type="entry name" value="Na_sulph_symp"/>
    <property type="match status" value="1"/>
</dbReference>
<feature type="transmembrane region" description="Helical" evidence="9">
    <location>
        <begin position="398"/>
        <end position="415"/>
    </location>
</feature>
<evidence type="ECO:0000313" key="10">
    <source>
        <dbReference type="EMBL" id="SHM08543.1"/>
    </source>
</evidence>
<feature type="transmembrane region" description="Helical" evidence="9">
    <location>
        <begin position="334"/>
        <end position="352"/>
    </location>
</feature>
<feature type="transmembrane region" description="Helical" evidence="9">
    <location>
        <begin position="486"/>
        <end position="508"/>
    </location>
</feature>
<evidence type="ECO:0000256" key="4">
    <source>
        <dbReference type="ARBA" id="ARBA00022692"/>
    </source>
</evidence>
<protein>
    <recommendedName>
        <fullName evidence="3">Sodium-dependent dicarboxylate transporter SdcS</fullName>
    </recommendedName>
    <alternativeName>
        <fullName evidence="8">Na(+)/dicarboxylate symporter</fullName>
    </alternativeName>
</protein>
<feature type="transmembrane region" description="Helical" evidence="9">
    <location>
        <begin position="358"/>
        <end position="378"/>
    </location>
</feature>
<feature type="transmembrane region" description="Helical" evidence="9">
    <location>
        <begin position="461"/>
        <end position="480"/>
    </location>
</feature>
<keyword evidence="11" id="KW-1185">Reference proteome</keyword>
<reference evidence="10 11" key="1">
    <citation type="submission" date="2016-11" db="EMBL/GenBank/DDBJ databases">
        <authorList>
            <person name="Jaros S."/>
            <person name="Januszkiewicz K."/>
            <person name="Wedrychowicz H."/>
        </authorList>
    </citation>
    <scope>NUCLEOTIDE SEQUENCE [LARGE SCALE GENOMIC DNA]</scope>
    <source>
        <strain evidence="10 11">DSM 16010</strain>
    </source>
</reference>
<dbReference type="EMBL" id="FRCF01000005">
    <property type="protein sequence ID" value="SHM08543.1"/>
    <property type="molecule type" value="Genomic_DNA"/>
</dbReference>
<feature type="transmembrane region" description="Helical" evidence="9">
    <location>
        <begin position="197"/>
        <end position="216"/>
    </location>
</feature>
<dbReference type="AlphaFoldDB" id="A0A1M7FX01"/>
<keyword evidence="4 9" id="KW-0812">Transmembrane</keyword>
<evidence type="ECO:0000256" key="6">
    <source>
        <dbReference type="ARBA" id="ARBA00022989"/>
    </source>
</evidence>
<dbReference type="PANTHER" id="PTHR10283">
    <property type="entry name" value="SOLUTE CARRIER FAMILY 13 MEMBER"/>
    <property type="match status" value="1"/>
</dbReference>
<evidence type="ECO:0000256" key="2">
    <source>
        <dbReference type="ARBA" id="ARBA00006772"/>
    </source>
</evidence>
<sequence length="551" mass="60101">MSKRKHDSNFRKFSEKDSSFVKKSYDNIWRESRRTKSLLKFFSSEDMKKAVGDKEEEYSGYPSYNKLQMTGLILGPLLFILTLLFLDTEGLDQNGVFVVASALWIATWWMTEAIPIPATSLLPLFLFPMGGVMDSGTVSSSYGADIIFLFLGGFLLAVAMEKWNLHTRVALTIIRAIGTTSATIMLGFMIATALLSMFVSNTAAVMIMIPIGLAIIKEAHALTTEEHGGDVTKFEKQLVLGIGYAGTIGGLGTLIGTPPLIILAGQMNELFGYDMSFAQYMLIGVPTVIILLAIAWVYMTYFAFKHDLKELPGGKKIINQEYEALGKTTKEEKWVLAIFLFAASMWILRGFVFEHFAFLELLTDGSIAMIAAVLLFLIPTRRQNGRILDWSVSKDLPWGVLLLFGGGLALAAAIVETGVDAWLGELLANIEGMPIIIMIGIVALMILFLTEFTSNTATATMILPVLAGLSMAVDVHPLALMLPAAMAANCAFMLPVGTPPNAIVFGTGKISIQEMAKTGFALNIIALIIIVGFTYLALPVVYGIDLNSFPF</sequence>
<comment type="subcellular location">
    <subcellularLocation>
        <location evidence="1">Membrane</location>
        <topology evidence="1">Multi-pass membrane protein</topology>
    </subcellularLocation>
</comment>
<dbReference type="CDD" id="cd01115">
    <property type="entry name" value="SLC13_permease"/>
    <property type="match status" value="1"/>
</dbReference>
<feature type="transmembrane region" description="Helical" evidence="9">
    <location>
        <begin position="427"/>
        <end position="449"/>
    </location>
</feature>
<organism evidence="10 11">
    <name type="scientific">Lacicoccus alkaliphilus DSM 16010</name>
    <dbReference type="NCBI Taxonomy" id="1123231"/>
    <lineage>
        <taxon>Bacteria</taxon>
        <taxon>Bacillati</taxon>
        <taxon>Bacillota</taxon>
        <taxon>Bacilli</taxon>
        <taxon>Bacillales</taxon>
        <taxon>Salinicoccaceae</taxon>
        <taxon>Lacicoccus</taxon>
    </lineage>
</organism>